<keyword evidence="2" id="KW-0677">Repeat</keyword>
<evidence type="ECO:0000313" key="4">
    <source>
        <dbReference type="Proteomes" id="UP000014978"/>
    </source>
</evidence>
<dbReference type="InterPro" id="IPR003591">
    <property type="entry name" value="Leu-rich_rpt_typical-subtyp"/>
</dbReference>
<evidence type="ECO:0000313" key="3">
    <source>
        <dbReference type="EMBL" id="EPR79721.1"/>
    </source>
</evidence>
<dbReference type="PANTHER" id="PTHR48051">
    <property type="match status" value="1"/>
</dbReference>
<feature type="non-terminal residue" evidence="3">
    <location>
        <position position="766"/>
    </location>
</feature>
<reference evidence="4" key="1">
    <citation type="journal article" date="2013" name="PLoS Genet.">
        <title>The genome of Spraguea lophii and the basis of host-microsporidian interactions.</title>
        <authorList>
            <person name="Campbell S.E."/>
            <person name="Williams T.A."/>
            <person name="Yousuf A."/>
            <person name="Soanes D.M."/>
            <person name="Paszkiewicz K.H."/>
            <person name="Williams B.A.P."/>
        </authorList>
    </citation>
    <scope>NUCLEOTIDE SEQUENCE [LARGE SCALE GENOMIC DNA]</scope>
    <source>
        <strain evidence="4">42_110</strain>
    </source>
</reference>
<evidence type="ECO:0000256" key="1">
    <source>
        <dbReference type="ARBA" id="ARBA00022614"/>
    </source>
</evidence>
<dbReference type="Gene3D" id="3.80.10.10">
    <property type="entry name" value="Ribonuclease Inhibitor"/>
    <property type="match status" value="3"/>
</dbReference>
<dbReference type="InterPro" id="IPR032675">
    <property type="entry name" value="LRR_dom_sf"/>
</dbReference>
<dbReference type="VEuPathDB" id="MicrosporidiaDB:SLOPH_1270"/>
<gene>
    <name evidence="3" type="ORF">SLOPH_1270</name>
</gene>
<name>S7WA50_SPRLO</name>
<dbReference type="GO" id="GO:0005737">
    <property type="term" value="C:cytoplasm"/>
    <property type="evidence" value="ECO:0007669"/>
    <property type="project" value="TreeGrafter"/>
</dbReference>
<dbReference type="SUPFAM" id="SSF52058">
    <property type="entry name" value="L domain-like"/>
    <property type="match status" value="2"/>
</dbReference>
<comment type="caution">
    <text evidence="3">The sequence shown here is derived from an EMBL/GenBank/DDBJ whole genome shotgun (WGS) entry which is preliminary data.</text>
</comment>
<evidence type="ECO:0000256" key="2">
    <source>
        <dbReference type="ARBA" id="ARBA00022737"/>
    </source>
</evidence>
<dbReference type="PANTHER" id="PTHR48051:SF1">
    <property type="entry name" value="RAS SUPPRESSOR PROTEIN 1"/>
    <property type="match status" value="1"/>
</dbReference>
<dbReference type="HOGENOM" id="CLU_016141_0_0_1"/>
<dbReference type="STRING" id="1358809.S7WA50"/>
<accession>S7WA50</accession>
<dbReference type="Pfam" id="PF13855">
    <property type="entry name" value="LRR_8"/>
    <property type="match status" value="1"/>
</dbReference>
<dbReference type="OMA" id="YKENTHI"/>
<proteinExistence type="predicted"/>
<dbReference type="InParanoid" id="S7WA50"/>
<dbReference type="Proteomes" id="UP000014978">
    <property type="component" value="Unassembled WGS sequence"/>
</dbReference>
<dbReference type="AlphaFoldDB" id="S7WA50"/>
<dbReference type="InterPro" id="IPR001611">
    <property type="entry name" value="Leu-rich_rpt"/>
</dbReference>
<protein>
    <submittedName>
        <fullName evidence="3">Leucine rich repeat protein</fullName>
    </submittedName>
</protein>
<keyword evidence="4" id="KW-1185">Reference proteome</keyword>
<dbReference type="OrthoDB" id="2021138at2759"/>
<organism evidence="3 4">
    <name type="scientific">Spraguea lophii (strain 42_110)</name>
    <name type="common">Microsporidian parasite</name>
    <dbReference type="NCBI Taxonomy" id="1358809"/>
    <lineage>
        <taxon>Eukaryota</taxon>
        <taxon>Fungi</taxon>
        <taxon>Fungi incertae sedis</taxon>
        <taxon>Microsporidia</taxon>
        <taxon>Spragueidae</taxon>
        <taxon>Spraguea</taxon>
    </lineage>
</organism>
<keyword evidence="1" id="KW-0433">Leucine-rich repeat</keyword>
<dbReference type="PROSITE" id="PS51450">
    <property type="entry name" value="LRR"/>
    <property type="match status" value="2"/>
</dbReference>
<dbReference type="InterPro" id="IPR050216">
    <property type="entry name" value="LRR_domain-containing"/>
</dbReference>
<dbReference type="EMBL" id="ATCN01000139">
    <property type="protein sequence ID" value="EPR79721.1"/>
    <property type="molecule type" value="Genomic_DNA"/>
</dbReference>
<dbReference type="SMART" id="SM00369">
    <property type="entry name" value="LRR_TYP"/>
    <property type="match status" value="7"/>
</dbReference>
<dbReference type="SMART" id="SM00365">
    <property type="entry name" value="LRR_SD22"/>
    <property type="match status" value="4"/>
</dbReference>
<sequence>MLYVFLLYFYFILSTDKKFDEMITFLSTPENSEKAYKSLEGYFLSDKVTFELDVLSFRLIINCNMATEAHIPDGIELLSKVRRLVVECCGLVDLPWGLGKLKHLVVLNLSRNYLCYVPGCIYELERLEELNLEENYIAILCDQIKLLTNLRYLELRRNLIVKIYSTFKNIETLTRLCFDHNIGILRLNIEEPSTEEENQLFSCFPLNLEYLSLKAIRLCFLPEIFAFVKLRFLDVSQNFIVHWPLNFGDVKFLTILNLSDNSFLYINESIGNLEDLNYLDISNNNIKEFYDESDQYNSLETLNLNDNPLIRLSMHKTSFKKLKKLRLDNIVLQEFQVLGKNIQRNNVSGFYKENTHILKTLRCKFDSLDSIEDVFKFTGLTNLSIRCISTDFFRTQVRILSGLDHLLKLRILVLENCGLYRFPDQIFSLTRLKTLSLAYNKIKYLPLGIENLPLENLDFQSNELEIIPLTFCKSTKLVTLCLKDNKIEYLPKNIGEVNFDIDLTGNAISLFGKDSRKGLLDIPYNIVEKICLDEDQLFLDYDFHETKFYQQPHTLIYNWNYIVFLKVKSQEVQEHSLGYAEIEMLYNKLEFKLTTESLRNSTLKYLRKVYQIEECANHVSTNYGEEQRNILKKYIEEILKTLQLHINNDENLIENYFIILEEAYDVCFDGQLEHLVEVLKILKNSDISCLKNFIYNFIAQYKYDTLKRITSANSFDQNVHILSYWRNKLCEIFGFEKIPHLFVIDINNVLLNSNHYILYQMFKELE</sequence>